<keyword evidence="3" id="KW-1185">Reference proteome</keyword>
<dbReference type="Gene3D" id="3.30.70.60">
    <property type="match status" value="1"/>
</dbReference>
<dbReference type="EMBL" id="JAUZEE010000008">
    <property type="protein sequence ID" value="MDP4301933.1"/>
    <property type="molecule type" value="Genomic_DNA"/>
</dbReference>
<dbReference type="InterPro" id="IPR014717">
    <property type="entry name" value="Transl_elong_EF1B/ribsomal_bS6"/>
</dbReference>
<reference evidence="2 3" key="1">
    <citation type="submission" date="2023-08" db="EMBL/GenBank/DDBJ databases">
        <authorList>
            <person name="Roldan D.M."/>
            <person name="Menes R.J."/>
        </authorList>
    </citation>
    <scope>NUCLEOTIDE SEQUENCE [LARGE SCALE GENOMIC DNA]</scope>
    <source>
        <strain evidence="2 3">CCM 2812</strain>
    </source>
</reference>
<keyword evidence="1" id="KW-0812">Transmembrane</keyword>
<gene>
    <name evidence="2" type="ORF">Q8X39_14925</name>
</gene>
<evidence type="ECO:0000256" key="1">
    <source>
        <dbReference type="SAM" id="Phobius"/>
    </source>
</evidence>
<evidence type="ECO:0000313" key="3">
    <source>
        <dbReference type="Proteomes" id="UP001235760"/>
    </source>
</evidence>
<feature type="transmembrane region" description="Helical" evidence="1">
    <location>
        <begin position="40"/>
        <end position="62"/>
    </location>
</feature>
<protein>
    <submittedName>
        <fullName evidence="2">Type 4a pilus biogenesis protein PilO</fullName>
    </submittedName>
</protein>
<name>A0ABT9G629_LEPDI</name>
<proteinExistence type="predicted"/>
<dbReference type="InterPro" id="IPR007445">
    <property type="entry name" value="PilO"/>
</dbReference>
<keyword evidence="1" id="KW-1133">Transmembrane helix</keyword>
<comment type="caution">
    <text evidence="2">The sequence shown here is derived from an EMBL/GenBank/DDBJ whole genome shotgun (WGS) entry which is preliminary data.</text>
</comment>
<dbReference type="RefSeq" id="WP_305750475.1">
    <property type="nucleotide sequence ID" value="NZ_JAUZEE010000008.1"/>
</dbReference>
<evidence type="ECO:0000313" key="2">
    <source>
        <dbReference type="EMBL" id="MDP4301933.1"/>
    </source>
</evidence>
<keyword evidence="1" id="KW-0472">Membrane</keyword>
<dbReference type="Proteomes" id="UP001235760">
    <property type="component" value="Unassembled WGS sequence"/>
</dbReference>
<dbReference type="Pfam" id="PF04350">
    <property type="entry name" value="PilO"/>
    <property type="match status" value="1"/>
</dbReference>
<dbReference type="PANTHER" id="PTHR39555:SF1">
    <property type="entry name" value="TYPE IV PILUS INNER MEMBRANE COMPONENT PILO"/>
    <property type="match status" value="1"/>
</dbReference>
<sequence length="241" mass="26451">MATSRQNLNFDLESTLAQVRSQFRGLNFNEPGQWPALPKIVAGVVVSLFVLVLVWFAMLSGVMDELSSESAREQQLKDEFKGKLAQAINLDELRKQKLQVQEYVTQLERQLPGKAEMDALLSDINQAGLGRGLQFELFRPGQVVVKDYYAELPIALRVTGRYHDIGAFAADIANLSRIVTLHNLNIMTPTQPGTTTASSPGAGNSQLAMEATARTYRYLDPAEVESRRKAAADAKKAGGGK</sequence>
<dbReference type="PIRSF" id="PIRSF016482">
    <property type="entry name" value="PilO"/>
    <property type="match status" value="1"/>
</dbReference>
<dbReference type="PANTHER" id="PTHR39555">
    <property type="entry name" value="FIMBRIAL ASSEMBLY PROTEIN PILO-LIKE PROTEIN-RELATED"/>
    <property type="match status" value="1"/>
</dbReference>
<organism evidence="2 3">
    <name type="scientific">Leptothrix discophora</name>
    <dbReference type="NCBI Taxonomy" id="89"/>
    <lineage>
        <taxon>Bacteria</taxon>
        <taxon>Pseudomonadati</taxon>
        <taxon>Pseudomonadota</taxon>
        <taxon>Betaproteobacteria</taxon>
        <taxon>Burkholderiales</taxon>
        <taxon>Sphaerotilaceae</taxon>
        <taxon>Leptothrix</taxon>
    </lineage>
</organism>
<accession>A0ABT9G629</accession>